<proteinExistence type="predicted"/>
<accession>A0A9N7P1Z3</accession>
<dbReference type="AlphaFoldDB" id="A0A9N7P1Z3"/>
<feature type="chain" id="PRO_5040424552" evidence="1">
    <location>
        <begin position="30"/>
        <end position="101"/>
    </location>
</feature>
<dbReference type="InterPro" id="IPR036312">
    <property type="entry name" value="Bifun_inhib/LTP/seed_sf"/>
</dbReference>
<dbReference type="OrthoDB" id="665742at2759"/>
<dbReference type="SUPFAM" id="SSF47699">
    <property type="entry name" value="Bifunctional inhibitor/lipid-transfer protein/seed storage 2S albumin"/>
    <property type="match status" value="1"/>
</dbReference>
<protein>
    <submittedName>
        <fullName evidence="2">Bifunctional inhibitor/lipid-transfer protein/seed storage 2S albumin superfamily protein</fullName>
    </submittedName>
</protein>
<evidence type="ECO:0000313" key="3">
    <source>
        <dbReference type="Proteomes" id="UP001153555"/>
    </source>
</evidence>
<dbReference type="Proteomes" id="UP001153555">
    <property type="component" value="Unassembled WGS sequence"/>
</dbReference>
<name>A0A9N7P1Z3_STRHE</name>
<evidence type="ECO:0000256" key="1">
    <source>
        <dbReference type="SAM" id="SignalP"/>
    </source>
</evidence>
<dbReference type="Gene3D" id="1.10.110.10">
    <property type="entry name" value="Plant lipid-transfer and hydrophobic proteins"/>
    <property type="match status" value="1"/>
</dbReference>
<comment type="caution">
    <text evidence="2">The sequence shown here is derived from an EMBL/GenBank/DDBJ whole genome shotgun (WGS) entry which is preliminary data.</text>
</comment>
<keyword evidence="1" id="KW-0732">Signal</keyword>
<reference evidence="2" key="1">
    <citation type="submission" date="2019-12" db="EMBL/GenBank/DDBJ databases">
        <authorList>
            <person name="Scholes J."/>
        </authorList>
    </citation>
    <scope>NUCLEOTIDE SEQUENCE</scope>
</reference>
<keyword evidence="3" id="KW-1185">Reference proteome</keyword>
<organism evidence="2 3">
    <name type="scientific">Striga hermonthica</name>
    <name type="common">Purple witchweed</name>
    <name type="synonym">Buchnera hermonthica</name>
    <dbReference type="NCBI Taxonomy" id="68872"/>
    <lineage>
        <taxon>Eukaryota</taxon>
        <taxon>Viridiplantae</taxon>
        <taxon>Streptophyta</taxon>
        <taxon>Embryophyta</taxon>
        <taxon>Tracheophyta</taxon>
        <taxon>Spermatophyta</taxon>
        <taxon>Magnoliopsida</taxon>
        <taxon>eudicotyledons</taxon>
        <taxon>Gunneridae</taxon>
        <taxon>Pentapetalae</taxon>
        <taxon>asterids</taxon>
        <taxon>lamiids</taxon>
        <taxon>Lamiales</taxon>
        <taxon>Orobanchaceae</taxon>
        <taxon>Buchnereae</taxon>
        <taxon>Striga</taxon>
    </lineage>
</organism>
<sequence>MIKTKGADVAICLATVVLVVAALAHEAAAKAVTCDGRTQLFPCIHPKPQVPMPPSVMCCQALKLHQICLCQYARDTYLKILIPDLDEDIKACTIPNRICPL</sequence>
<gene>
    <name evidence="2" type="ORF">SHERM_07798</name>
</gene>
<dbReference type="EMBL" id="CACSLK010034598">
    <property type="protein sequence ID" value="CAA0841923.1"/>
    <property type="molecule type" value="Genomic_DNA"/>
</dbReference>
<feature type="signal peptide" evidence="1">
    <location>
        <begin position="1"/>
        <end position="29"/>
    </location>
</feature>
<evidence type="ECO:0000313" key="2">
    <source>
        <dbReference type="EMBL" id="CAA0841923.1"/>
    </source>
</evidence>